<gene>
    <name evidence="1" type="ORF">IPOD504_LOCUS15285</name>
</gene>
<sequence length="74" mass="8393">MYMQCMVYDLKKELDFTAWPYRQTLPSVTRGCQLSTGRRDACPHPAPLSRPTVFRAASVCLLFNFLTTFCVPSG</sequence>
<reference evidence="1" key="1">
    <citation type="submission" date="2022-03" db="EMBL/GenBank/DDBJ databases">
        <authorList>
            <person name="Martin H S."/>
        </authorList>
    </citation>
    <scope>NUCLEOTIDE SEQUENCE</scope>
</reference>
<proteinExistence type="predicted"/>
<name>A0ABN8J210_9NEOP</name>
<organism evidence="1 2">
    <name type="scientific">Iphiclides podalirius</name>
    <name type="common">scarce swallowtail</name>
    <dbReference type="NCBI Taxonomy" id="110791"/>
    <lineage>
        <taxon>Eukaryota</taxon>
        <taxon>Metazoa</taxon>
        <taxon>Ecdysozoa</taxon>
        <taxon>Arthropoda</taxon>
        <taxon>Hexapoda</taxon>
        <taxon>Insecta</taxon>
        <taxon>Pterygota</taxon>
        <taxon>Neoptera</taxon>
        <taxon>Endopterygota</taxon>
        <taxon>Lepidoptera</taxon>
        <taxon>Glossata</taxon>
        <taxon>Ditrysia</taxon>
        <taxon>Papilionoidea</taxon>
        <taxon>Papilionidae</taxon>
        <taxon>Papilioninae</taxon>
        <taxon>Iphiclides</taxon>
    </lineage>
</organism>
<protein>
    <submittedName>
        <fullName evidence="1">Uncharacterized protein</fullName>
    </submittedName>
</protein>
<evidence type="ECO:0000313" key="2">
    <source>
        <dbReference type="Proteomes" id="UP000837857"/>
    </source>
</evidence>
<accession>A0ABN8J210</accession>
<evidence type="ECO:0000313" key="1">
    <source>
        <dbReference type="EMBL" id="CAH2071824.1"/>
    </source>
</evidence>
<dbReference type="EMBL" id="OW152818">
    <property type="protein sequence ID" value="CAH2071824.1"/>
    <property type="molecule type" value="Genomic_DNA"/>
</dbReference>
<feature type="non-terminal residue" evidence="1">
    <location>
        <position position="74"/>
    </location>
</feature>
<keyword evidence="2" id="KW-1185">Reference proteome</keyword>
<dbReference type="Proteomes" id="UP000837857">
    <property type="component" value="Chromosome 6"/>
</dbReference>